<reference evidence="2 3" key="1">
    <citation type="submission" date="2018-10" db="EMBL/GenBank/DDBJ databases">
        <title>Propionibacterium australiense Genome Sequencing and Assembly.</title>
        <authorList>
            <person name="Bernier A.-M."/>
            <person name="Bernard K."/>
        </authorList>
    </citation>
    <scope>NUCLEOTIDE SEQUENCE [LARGE SCALE GENOMIC DNA]</scope>
    <source>
        <strain evidence="2 3">NML98A078</strain>
    </source>
</reference>
<dbReference type="InterPro" id="IPR019277">
    <property type="entry name" value="DUF2304"/>
</dbReference>
<dbReference type="Pfam" id="PF10066">
    <property type="entry name" value="DUF2304"/>
    <property type="match status" value="1"/>
</dbReference>
<feature type="transmembrane region" description="Helical" evidence="1">
    <location>
        <begin position="74"/>
        <end position="90"/>
    </location>
</feature>
<evidence type="ECO:0000256" key="1">
    <source>
        <dbReference type="SAM" id="Phobius"/>
    </source>
</evidence>
<sequence length="127" mass="13819">MSIMANQIIIKVILLLAFGLLAVLLLVPRPHTRGRAVRRIMLVLLLLAAVVFVIMPEWLTSIAHLVGIGRGTDLVLYALVVLVVGNMVAARRTAISQNRDITQLARNLAITQAPDPNELFGSDSDES</sequence>
<comment type="caution">
    <text evidence="2">The sequence shown here is derived from an EMBL/GenBank/DDBJ whole genome shotgun (WGS) entry which is preliminary data.</text>
</comment>
<keyword evidence="1" id="KW-0812">Transmembrane</keyword>
<evidence type="ECO:0000313" key="2">
    <source>
        <dbReference type="EMBL" id="RLP08622.1"/>
    </source>
</evidence>
<evidence type="ECO:0000313" key="3">
    <source>
        <dbReference type="Proteomes" id="UP000279336"/>
    </source>
</evidence>
<keyword evidence="1" id="KW-0472">Membrane</keyword>
<name>A0A8B3GEK0_9ACTN</name>
<accession>A0A8B3GEK0</accession>
<feature type="transmembrane region" description="Helical" evidence="1">
    <location>
        <begin position="6"/>
        <end position="28"/>
    </location>
</feature>
<keyword evidence="1" id="KW-1133">Transmembrane helix</keyword>
<proteinExistence type="predicted"/>
<feature type="transmembrane region" description="Helical" evidence="1">
    <location>
        <begin position="40"/>
        <end position="59"/>
    </location>
</feature>
<organism evidence="2 3">
    <name type="scientific">Propionibacterium australiense</name>
    <dbReference type="NCBI Taxonomy" id="119981"/>
    <lineage>
        <taxon>Bacteria</taxon>
        <taxon>Bacillati</taxon>
        <taxon>Actinomycetota</taxon>
        <taxon>Actinomycetes</taxon>
        <taxon>Propionibacteriales</taxon>
        <taxon>Propionibacteriaceae</taxon>
        <taxon>Propionibacterium</taxon>
    </lineage>
</organism>
<dbReference type="EMBL" id="RCIW01000013">
    <property type="protein sequence ID" value="RLP08622.1"/>
    <property type="molecule type" value="Genomic_DNA"/>
</dbReference>
<dbReference type="AlphaFoldDB" id="A0A8B3GEK0"/>
<dbReference type="Proteomes" id="UP000279336">
    <property type="component" value="Unassembled WGS sequence"/>
</dbReference>
<protein>
    <submittedName>
        <fullName evidence="2">DUF2304 family protein</fullName>
    </submittedName>
</protein>
<gene>
    <name evidence="2" type="ORF">D7U36_09280</name>
</gene>